<reference evidence="2 3" key="1">
    <citation type="submission" date="2012-02" db="EMBL/GenBank/DDBJ databases">
        <title>Complete sequence of chromosome of Singulisphaera acidiphila DSM 18658.</title>
        <authorList>
            <consortium name="US DOE Joint Genome Institute (JGI-PGF)"/>
            <person name="Lucas S."/>
            <person name="Copeland A."/>
            <person name="Lapidus A."/>
            <person name="Glavina del Rio T."/>
            <person name="Dalin E."/>
            <person name="Tice H."/>
            <person name="Bruce D."/>
            <person name="Goodwin L."/>
            <person name="Pitluck S."/>
            <person name="Peters L."/>
            <person name="Ovchinnikova G."/>
            <person name="Chertkov O."/>
            <person name="Kyrpides N."/>
            <person name="Mavromatis K."/>
            <person name="Ivanova N."/>
            <person name="Brettin T."/>
            <person name="Detter J.C."/>
            <person name="Han C."/>
            <person name="Larimer F."/>
            <person name="Land M."/>
            <person name="Hauser L."/>
            <person name="Markowitz V."/>
            <person name="Cheng J.-F."/>
            <person name="Hugenholtz P."/>
            <person name="Woyke T."/>
            <person name="Wu D."/>
            <person name="Tindall B."/>
            <person name="Pomrenke H."/>
            <person name="Brambilla E."/>
            <person name="Klenk H.-P."/>
            <person name="Eisen J.A."/>
        </authorList>
    </citation>
    <scope>NUCLEOTIDE SEQUENCE [LARGE SCALE GENOMIC DNA]</scope>
    <source>
        <strain evidence="3">ATCC BAA-1392 / DSM 18658 / VKM B-2454 / MOB10</strain>
    </source>
</reference>
<gene>
    <name evidence="2" type="ordered locus">Sinac_0998</name>
</gene>
<dbReference type="OrthoDB" id="9915055at2"/>
<dbReference type="STRING" id="886293.Sinac_0998"/>
<proteinExistence type="predicted"/>
<keyword evidence="1" id="KW-1133">Transmembrane helix</keyword>
<feature type="transmembrane region" description="Helical" evidence="1">
    <location>
        <begin position="50"/>
        <end position="67"/>
    </location>
</feature>
<organism evidence="2 3">
    <name type="scientific">Singulisphaera acidiphila (strain ATCC BAA-1392 / DSM 18658 / VKM B-2454 / MOB10)</name>
    <dbReference type="NCBI Taxonomy" id="886293"/>
    <lineage>
        <taxon>Bacteria</taxon>
        <taxon>Pseudomonadati</taxon>
        <taxon>Planctomycetota</taxon>
        <taxon>Planctomycetia</taxon>
        <taxon>Isosphaerales</taxon>
        <taxon>Isosphaeraceae</taxon>
        <taxon>Singulisphaera</taxon>
    </lineage>
</organism>
<evidence type="ECO:0000313" key="2">
    <source>
        <dbReference type="EMBL" id="AGA25400.1"/>
    </source>
</evidence>
<dbReference type="KEGG" id="saci:Sinac_0998"/>
<keyword evidence="1" id="KW-0812">Transmembrane</keyword>
<evidence type="ECO:0000313" key="3">
    <source>
        <dbReference type="Proteomes" id="UP000010798"/>
    </source>
</evidence>
<dbReference type="HOGENOM" id="CLU_2755694_0_0_0"/>
<protein>
    <recommendedName>
        <fullName evidence="4">DUF883 domain-containing protein</fullName>
    </recommendedName>
</protein>
<dbReference type="eggNOG" id="COG4575">
    <property type="taxonomic scope" value="Bacteria"/>
</dbReference>
<name>L0D968_SINAD</name>
<evidence type="ECO:0008006" key="4">
    <source>
        <dbReference type="Google" id="ProtNLM"/>
    </source>
</evidence>
<keyword evidence="1" id="KW-0472">Membrane</keyword>
<dbReference type="RefSeq" id="WP_015244577.1">
    <property type="nucleotide sequence ID" value="NC_019892.1"/>
</dbReference>
<sequence>MIDRMQGLESSLGPQAEELKERALEYAATARERLAEGSGMIKEYVVKEPARALGIALGVGVLLGWMIKRR</sequence>
<accession>L0D968</accession>
<evidence type="ECO:0000256" key="1">
    <source>
        <dbReference type="SAM" id="Phobius"/>
    </source>
</evidence>
<dbReference type="Proteomes" id="UP000010798">
    <property type="component" value="Chromosome"/>
</dbReference>
<dbReference type="AlphaFoldDB" id="L0D968"/>
<dbReference type="EMBL" id="CP003364">
    <property type="protein sequence ID" value="AGA25400.1"/>
    <property type="molecule type" value="Genomic_DNA"/>
</dbReference>
<keyword evidence="3" id="KW-1185">Reference proteome</keyword>